<evidence type="ECO:0000256" key="4">
    <source>
        <dbReference type="ARBA" id="ARBA00023125"/>
    </source>
</evidence>
<feature type="domain" description="Myb/SANT-like DNA-binding" evidence="7">
    <location>
        <begin position="32"/>
        <end position="75"/>
    </location>
</feature>
<evidence type="ECO:0000256" key="3">
    <source>
        <dbReference type="ARBA" id="ARBA00023015"/>
    </source>
</evidence>
<dbReference type="GO" id="GO:0003677">
    <property type="term" value="F:DNA binding"/>
    <property type="evidence" value="ECO:0007669"/>
    <property type="project" value="UniProtKB-KW"/>
</dbReference>
<evidence type="ECO:0000256" key="5">
    <source>
        <dbReference type="ARBA" id="ARBA00023163"/>
    </source>
</evidence>
<accession>A0AAG5DMY7</accession>
<sequence>MSATARTNRIQMEKLIEALQREPDIAHATYQRSRNRHDFWEELAKQLNYLGPPVKHHFHWKKVWFDFKCSVRKKMRLKTKALNGLERKVAEMLSSPTAQRIEIPLVHSGDRALRDIKIEVDDTNNMIDIEEPIIASTNDFPIRRKKDSKIEEVLEQNRELVEVTRLKLESEKLLVAAIQQATKANERVAEEMQKNNALLAALIDHLSQDAV</sequence>
<keyword evidence="9" id="KW-1185">Reference proteome</keyword>
<keyword evidence="4" id="KW-0238">DNA-binding</keyword>
<dbReference type="EnsemblMetazoa" id="ENSAATROPT013259">
    <property type="protein sequence ID" value="ENSAATROPP012053"/>
    <property type="gene ID" value="ENSAATROPG010790"/>
</dbReference>
<keyword evidence="3" id="KW-0805">Transcription regulation</keyword>
<comment type="subunit">
    <text evidence="1">Self-associates forming complexes of several hundred monomers.</text>
</comment>
<name>A0AAG5DMY7_ANOAO</name>
<evidence type="ECO:0000313" key="8">
    <source>
        <dbReference type="EnsemblMetazoa" id="ENSAATROPP012053"/>
    </source>
</evidence>
<proteinExistence type="predicted"/>
<dbReference type="Pfam" id="PF13873">
    <property type="entry name" value="Myb_DNA-bind_5"/>
    <property type="match status" value="1"/>
</dbReference>
<protein>
    <recommendedName>
        <fullName evidence="2">Regulatory protein zeste</fullName>
    </recommendedName>
</protein>
<evidence type="ECO:0000256" key="1">
    <source>
        <dbReference type="ARBA" id="ARBA00011764"/>
    </source>
</evidence>
<evidence type="ECO:0000256" key="2">
    <source>
        <dbReference type="ARBA" id="ARBA00016807"/>
    </source>
</evidence>
<comment type="function">
    <text evidence="6">Involved in transvection phenomena (= synapsis-dependent gene expression), where the synaptic pairing of chromosomes carrying genes with which zeste interacts influences the expression of these genes. Zeste binds to DNA and stimulates transcription from a nearby promoter.</text>
</comment>
<dbReference type="AlphaFoldDB" id="A0AAG5DMY7"/>
<evidence type="ECO:0000259" key="7">
    <source>
        <dbReference type="Pfam" id="PF13873"/>
    </source>
</evidence>
<evidence type="ECO:0000313" key="9">
    <source>
        <dbReference type="Proteomes" id="UP000075880"/>
    </source>
</evidence>
<dbReference type="Proteomes" id="UP000075880">
    <property type="component" value="Unassembled WGS sequence"/>
</dbReference>
<organism evidence="8 9">
    <name type="scientific">Anopheles atroparvus</name>
    <name type="common">European mosquito</name>
    <dbReference type="NCBI Taxonomy" id="41427"/>
    <lineage>
        <taxon>Eukaryota</taxon>
        <taxon>Metazoa</taxon>
        <taxon>Ecdysozoa</taxon>
        <taxon>Arthropoda</taxon>
        <taxon>Hexapoda</taxon>
        <taxon>Insecta</taxon>
        <taxon>Pterygota</taxon>
        <taxon>Neoptera</taxon>
        <taxon>Endopterygota</taxon>
        <taxon>Diptera</taxon>
        <taxon>Nematocera</taxon>
        <taxon>Culicoidea</taxon>
        <taxon>Culicidae</taxon>
        <taxon>Anophelinae</taxon>
        <taxon>Anopheles</taxon>
    </lineage>
</organism>
<evidence type="ECO:0000256" key="6">
    <source>
        <dbReference type="ARBA" id="ARBA00025466"/>
    </source>
</evidence>
<keyword evidence="5" id="KW-0804">Transcription</keyword>
<reference evidence="8" key="1">
    <citation type="submission" date="2024-04" db="UniProtKB">
        <authorList>
            <consortium name="EnsemblMetazoa"/>
        </authorList>
    </citation>
    <scope>IDENTIFICATION</scope>
    <source>
        <strain evidence="8">EBRO</strain>
    </source>
</reference>
<dbReference type="InterPro" id="IPR028002">
    <property type="entry name" value="Myb_DNA-bind_5"/>
</dbReference>